<protein>
    <submittedName>
        <fullName evidence="2">Uncharacterized protein</fullName>
    </submittedName>
</protein>
<accession>A0ABU7AY31</accession>
<keyword evidence="1" id="KW-0812">Transmembrane</keyword>
<name>A0ABU7AY31_9TELE</name>
<keyword evidence="1" id="KW-0472">Membrane</keyword>
<sequence length="101" mass="11548">MPFFLFVWLLAENLEMLLHRCGSEVSAAFGECNTELGLLNMGSILMSLLLLHLSFFTCFICIKKFSVASVVNNRVEEVDRGQARVELSPRHFKKQLKQKLN</sequence>
<comment type="caution">
    <text evidence="2">The sequence shown here is derived from an EMBL/GenBank/DDBJ whole genome shotgun (WGS) entry which is preliminary data.</text>
</comment>
<keyword evidence="3" id="KW-1185">Reference proteome</keyword>
<evidence type="ECO:0000256" key="1">
    <source>
        <dbReference type="SAM" id="Phobius"/>
    </source>
</evidence>
<evidence type="ECO:0000313" key="2">
    <source>
        <dbReference type="EMBL" id="MED6243131.1"/>
    </source>
</evidence>
<reference evidence="2 3" key="1">
    <citation type="submission" date="2021-07" db="EMBL/GenBank/DDBJ databases">
        <authorList>
            <person name="Palmer J.M."/>
        </authorList>
    </citation>
    <scope>NUCLEOTIDE SEQUENCE [LARGE SCALE GENOMIC DNA]</scope>
    <source>
        <strain evidence="2 3">AT_MEX2019</strain>
        <tissue evidence="2">Muscle</tissue>
    </source>
</reference>
<feature type="transmembrane region" description="Helical" evidence="1">
    <location>
        <begin position="38"/>
        <end position="62"/>
    </location>
</feature>
<dbReference type="Proteomes" id="UP001345963">
    <property type="component" value="Unassembled WGS sequence"/>
</dbReference>
<evidence type="ECO:0000313" key="3">
    <source>
        <dbReference type="Proteomes" id="UP001345963"/>
    </source>
</evidence>
<proteinExistence type="predicted"/>
<keyword evidence="1" id="KW-1133">Transmembrane helix</keyword>
<organism evidence="2 3">
    <name type="scientific">Ataeniobius toweri</name>
    <dbReference type="NCBI Taxonomy" id="208326"/>
    <lineage>
        <taxon>Eukaryota</taxon>
        <taxon>Metazoa</taxon>
        <taxon>Chordata</taxon>
        <taxon>Craniata</taxon>
        <taxon>Vertebrata</taxon>
        <taxon>Euteleostomi</taxon>
        <taxon>Actinopterygii</taxon>
        <taxon>Neopterygii</taxon>
        <taxon>Teleostei</taxon>
        <taxon>Neoteleostei</taxon>
        <taxon>Acanthomorphata</taxon>
        <taxon>Ovalentaria</taxon>
        <taxon>Atherinomorphae</taxon>
        <taxon>Cyprinodontiformes</taxon>
        <taxon>Goodeidae</taxon>
        <taxon>Ataeniobius</taxon>
    </lineage>
</organism>
<gene>
    <name evidence="2" type="ORF">ATANTOWER_015412</name>
</gene>
<dbReference type="EMBL" id="JAHUTI010032697">
    <property type="protein sequence ID" value="MED6243131.1"/>
    <property type="molecule type" value="Genomic_DNA"/>
</dbReference>